<dbReference type="RefSeq" id="WP_345094743.1">
    <property type="nucleotide sequence ID" value="NZ_BAABCS010000020.1"/>
</dbReference>
<sequence>MKKINIQIDQPCSEDYKTFNKTDEGGFCKSCKKNVIDFTKMNDKEIFNFFTNENNKTCGIFLESQLKSYANPSLASNRTMSNSFSSCLFGLSLVSLLSLTNVYSQEQKTNTNTIVKEENSATKKDTNSEDQNEKFTVSGIVSDGIIPLPGANIYLKNYNISTQTDIDGKFTFPKQLEAGDILLVTYIGYKEKEIKVTRENQSIKMNYSIKLDNCQIVMMGEVATNKVYQSKRTLFQKIKSLFTNE</sequence>
<protein>
    <recommendedName>
        <fullName evidence="3">Carboxypeptidase-like regulatory domain-containing protein</fullName>
    </recommendedName>
</protein>
<keyword evidence="2" id="KW-1185">Reference proteome</keyword>
<gene>
    <name evidence="1" type="ORF">GCM10022388_23050</name>
</gene>
<comment type="caution">
    <text evidence="1">The sequence shown here is derived from an EMBL/GenBank/DDBJ whole genome shotgun (WGS) entry which is preliminary data.</text>
</comment>
<dbReference type="Proteomes" id="UP001500426">
    <property type="component" value="Unassembled WGS sequence"/>
</dbReference>
<reference evidence="2" key="1">
    <citation type="journal article" date="2019" name="Int. J. Syst. Evol. Microbiol.">
        <title>The Global Catalogue of Microorganisms (GCM) 10K type strain sequencing project: providing services to taxonomists for standard genome sequencing and annotation.</title>
        <authorList>
            <consortium name="The Broad Institute Genomics Platform"/>
            <consortium name="The Broad Institute Genome Sequencing Center for Infectious Disease"/>
            <person name="Wu L."/>
            <person name="Ma J."/>
        </authorList>
    </citation>
    <scope>NUCLEOTIDE SEQUENCE [LARGE SCALE GENOMIC DNA]</scope>
    <source>
        <strain evidence="2">JCM 17068</strain>
    </source>
</reference>
<name>A0ABP7UZ30_9FLAO</name>
<dbReference type="Gene3D" id="2.60.40.1120">
    <property type="entry name" value="Carboxypeptidase-like, regulatory domain"/>
    <property type="match status" value="1"/>
</dbReference>
<accession>A0ABP7UZ30</accession>
<dbReference type="InterPro" id="IPR008969">
    <property type="entry name" value="CarboxyPept-like_regulatory"/>
</dbReference>
<dbReference type="Pfam" id="PF13715">
    <property type="entry name" value="CarbopepD_reg_2"/>
    <property type="match status" value="1"/>
</dbReference>
<evidence type="ECO:0000313" key="2">
    <source>
        <dbReference type="Proteomes" id="UP001500426"/>
    </source>
</evidence>
<dbReference type="SUPFAM" id="SSF49464">
    <property type="entry name" value="Carboxypeptidase regulatory domain-like"/>
    <property type="match status" value="1"/>
</dbReference>
<evidence type="ECO:0008006" key="3">
    <source>
        <dbReference type="Google" id="ProtNLM"/>
    </source>
</evidence>
<evidence type="ECO:0000313" key="1">
    <source>
        <dbReference type="EMBL" id="GAA4055843.1"/>
    </source>
</evidence>
<proteinExistence type="predicted"/>
<organism evidence="1 2">
    <name type="scientific">Flavobacterium chungnamense</name>
    <dbReference type="NCBI Taxonomy" id="706182"/>
    <lineage>
        <taxon>Bacteria</taxon>
        <taxon>Pseudomonadati</taxon>
        <taxon>Bacteroidota</taxon>
        <taxon>Flavobacteriia</taxon>
        <taxon>Flavobacteriales</taxon>
        <taxon>Flavobacteriaceae</taxon>
        <taxon>Flavobacterium</taxon>
    </lineage>
</organism>
<dbReference type="EMBL" id="BAABCS010000020">
    <property type="protein sequence ID" value="GAA4055843.1"/>
    <property type="molecule type" value="Genomic_DNA"/>
</dbReference>